<organism evidence="1 2">
    <name type="scientific">Steinernema carpocapsae</name>
    <name type="common">Entomopathogenic nematode</name>
    <dbReference type="NCBI Taxonomy" id="34508"/>
    <lineage>
        <taxon>Eukaryota</taxon>
        <taxon>Metazoa</taxon>
        <taxon>Ecdysozoa</taxon>
        <taxon>Nematoda</taxon>
        <taxon>Chromadorea</taxon>
        <taxon>Rhabditida</taxon>
        <taxon>Tylenchina</taxon>
        <taxon>Panagrolaimomorpha</taxon>
        <taxon>Strongyloidoidea</taxon>
        <taxon>Steinernematidae</taxon>
        <taxon>Steinernema</taxon>
    </lineage>
</organism>
<sequence>MPPKNSKEGCNKHNHNYGPILCHLVCDPISSRHFGSFVTGTIWNTVPIRSAQVPVAVGYSANYDLYLWRSSEYRSALLEQFP</sequence>
<dbReference type="EMBL" id="AZBU02000010">
    <property type="protein sequence ID" value="TKR63566.1"/>
    <property type="molecule type" value="Genomic_DNA"/>
</dbReference>
<protein>
    <submittedName>
        <fullName evidence="1">Uncharacterized protein</fullName>
    </submittedName>
</protein>
<proteinExistence type="predicted"/>
<keyword evidence="2" id="KW-1185">Reference proteome</keyword>
<gene>
    <name evidence="1" type="ORF">L596_027379</name>
</gene>
<dbReference type="AlphaFoldDB" id="A0A4U5M453"/>
<dbReference type="Proteomes" id="UP000298663">
    <property type="component" value="Unassembled WGS sequence"/>
</dbReference>
<accession>A0A4U5M453</accession>
<comment type="caution">
    <text evidence="1">The sequence shown here is derived from an EMBL/GenBank/DDBJ whole genome shotgun (WGS) entry which is preliminary data.</text>
</comment>
<evidence type="ECO:0000313" key="2">
    <source>
        <dbReference type="Proteomes" id="UP000298663"/>
    </source>
</evidence>
<reference evidence="1 2" key="1">
    <citation type="journal article" date="2015" name="Genome Biol.">
        <title>Comparative genomics of Steinernema reveals deeply conserved gene regulatory networks.</title>
        <authorList>
            <person name="Dillman A.R."/>
            <person name="Macchietto M."/>
            <person name="Porter C.F."/>
            <person name="Rogers A."/>
            <person name="Williams B."/>
            <person name="Antoshechkin I."/>
            <person name="Lee M.M."/>
            <person name="Goodwin Z."/>
            <person name="Lu X."/>
            <person name="Lewis E.E."/>
            <person name="Goodrich-Blair H."/>
            <person name="Stock S.P."/>
            <person name="Adams B.J."/>
            <person name="Sternberg P.W."/>
            <person name="Mortazavi A."/>
        </authorList>
    </citation>
    <scope>NUCLEOTIDE SEQUENCE [LARGE SCALE GENOMIC DNA]</scope>
    <source>
        <strain evidence="1 2">ALL</strain>
    </source>
</reference>
<name>A0A4U5M453_STECR</name>
<reference evidence="1 2" key="2">
    <citation type="journal article" date="2019" name="G3 (Bethesda)">
        <title>Hybrid Assembly of the Genome of the Entomopathogenic Nematode Steinernema carpocapsae Identifies the X-Chromosome.</title>
        <authorList>
            <person name="Serra L."/>
            <person name="Macchietto M."/>
            <person name="Macias-Munoz A."/>
            <person name="McGill C.J."/>
            <person name="Rodriguez I.M."/>
            <person name="Rodriguez B."/>
            <person name="Murad R."/>
            <person name="Mortazavi A."/>
        </authorList>
    </citation>
    <scope>NUCLEOTIDE SEQUENCE [LARGE SCALE GENOMIC DNA]</scope>
    <source>
        <strain evidence="1 2">ALL</strain>
    </source>
</reference>
<evidence type="ECO:0000313" key="1">
    <source>
        <dbReference type="EMBL" id="TKR63566.1"/>
    </source>
</evidence>